<dbReference type="PANTHER" id="PTHR23338">
    <property type="entry name" value="SMALL NUCLEAR RIBONUCLEOPROTEIN SM"/>
    <property type="match status" value="1"/>
</dbReference>
<feature type="non-terminal residue" evidence="4">
    <location>
        <position position="1"/>
    </location>
</feature>
<dbReference type="EMBL" id="LEKV01000001">
    <property type="protein sequence ID" value="KVI12536.1"/>
    <property type="molecule type" value="Genomic_DNA"/>
</dbReference>
<keyword evidence="5" id="KW-1185">Reference proteome</keyword>
<comment type="subcellular location">
    <subcellularLocation>
        <location evidence="1">Nucleus</location>
    </subcellularLocation>
</comment>
<accession>A0A103YNS7</accession>
<gene>
    <name evidence="4" type="ORF">Ccrd_009142</name>
</gene>
<dbReference type="OMA" id="TQEHGTI"/>
<dbReference type="SMART" id="SM00651">
    <property type="entry name" value="Sm"/>
    <property type="match status" value="1"/>
</dbReference>
<evidence type="ECO:0000256" key="2">
    <source>
        <dbReference type="ARBA" id="ARBA00023242"/>
    </source>
</evidence>
<evidence type="ECO:0000259" key="3">
    <source>
        <dbReference type="SMART" id="SM00651"/>
    </source>
</evidence>
<reference evidence="4 5" key="1">
    <citation type="journal article" date="2016" name="Sci. Rep.">
        <title>The genome sequence of the outbreeding globe artichoke constructed de novo incorporating a phase-aware low-pass sequencing strategy of F1 progeny.</title>
        <authorList>
            <person name="Scaglione D."/>
            <person name="Reyes-Chin-Wo S."/>
            <person name="Acquadro A."/>
            <person name="Froenicke L."/>
            <person name="Portis E."/>
            <person name="Beitel C."/>
            <person name="Tirone M."/>
            <person name="Mauro R."/>
            <person name="Lo Monaco A."/>
            <person name="Mauromicale G."/>
            <person name="Faccioli P."/>
            <person name="Cattivelli L."/>
            <person name="Rieseberg L."/>
            <person name="Michelmore R."/>
            <person name="Lanteri S."/>
        </authorList>
    </citation>
    <scope>NUCLEOTIDE SEQUENCE [LARGE SCALE GENOMIC DNA]</scope>
    <source>
        <strain evidence="4">2C</strain>
    </source>
</reference>
<dbReference type="InterPro" id="IPR010920">
    <property type="entry name" value="LSM_dom_sf"/>
</dbReference>
<dbReference type="Gramene" id="KVI12536">
    <property type="protein sequence ID" value="KVI12536"/>
    <property type="gene ID" value="Ccrd_009142"/>
</dbReference>
<dbReference type="Pfam" id="PF01423">
    <property type="entry name" value="LSM"/>
    <property type="match status" value="1"/>
</dbReference>
<comment type="caution">
    <text evidence="4">The sequence shown here is derived from an EMBL/GenBank/DDBJ whole genome shotgun (WGS) entry which is preliminary data.</text>
</comment>
<keyword evidence="2" id="KW-0539">Nucleus</keyword>
<evidence type="ECO:0000313" key="4">
    <source>
        <dbReference type="EMBL" id="KVI12536.1"/>
    </source>
</evidence>
<dbReference type="SUPFAM" id="SSF50182">
    <property type="entry name" value="Sm-like ribonucleoproteins"/>
    <property type="match status" value="1"/>
</dbReference>
<dbReference type="Gene3D" id="2.30.30.100">
    <property type="match status" value="1"/>
</dbReference>
<feature type="domain" description="Sm" evidence="3">
    <location>
        <begin position="5"/>
        <end position="70"/>
    </location>
</feature>
<dbReference type="InterPro" id="IPR001163">
    <property type="entry name" value="Sm_dom_euk/arc"/>
</dbReference>
<proteinExistence type="predicted"/>
<dbReference type="Proteomes" id="UP000243975">
    <property type="component" value="Unassembled WGS sequence"/>
</dbReference>
<dbReference type="STRING" id="59895.A0A103YNS7"/>
<name>A0A103YNS7_CYNCS</name>
<dbReference type="AlphaFoldDB" id="A0A103YNS7"/>
<evidence type="ECO:0000256" key="1">
    <source>
        <dbReference type="ARBA" id="ARBA00004123"/>
    </source>
</evidence>
<organism evidence="4 5">
    <name type="scientific">Cynara cardunculus var. scolymus</name>
    <name type="common">Globe artichoke</name>
    <name type="synonym">Cynara scolymus</name>
    <dbReference type="NCBI Taxonomy" id="59895"/>
    <lineage>
        <taxon>Eukaryota</taxon>
        <taxon>Viridiplantae</taxon>
        <taxon>Streptophyta</taxon>
        <taxon>Embryophyta</taxon>
        <taxon>Tracheophyta</taxon>
        <taxon>Spermatophyta</taxon>
        <taxon>Magnoliopsida</taxon>
        <taxon>eudicotyledons</taxon>
        <taxon>Gunneridae</taxon>
        <taxon>Pentapetalae</taxon>
        <taxon>asterids</taxon>
        <taxon>campanulids</taxon>
        <taxon>Asterales</taxon>
        <taxon>Asteraceae</taxon>
        <taxon>Carduoideae</taxon>
        <taxon>Cardueae</taxon>
        <taxon>Carduinae</taxon>
        <taxon>Cynara</taxon>
    </lineage>
</organism>
<sequence>MNLVRCLMKLNKELVSIELKNRIVDDGTVTGADISMNTHLKTVKLALKKKNPVSLDHLSIRGNNIRSYIFFILKLGNLE</sequence>
<dbReference type="InterPro" id="IPR027141">
    <property type="entry name" value="LSm4/Sm_D1/D3"/>
</dbReference>
<protein>
    <submittedName>
        <fullName evidence="4">Like-Sm (LSM) domain-containing protein</fullName>
    </submittedName>
</protein>
<dbReference type="GO" id="GO:0005634">
    <property type="term" value="C:nucleus"/>
    <property type="evidence" value="ECO:0007669"/>
    <property type="project" value="UniProtKB-SubCell"/>
</dbReference>
<dbReference type="GO" id="GO:0006396">
    <property type="term" value="P:RNA processing"/>
    <property type="evidence" value="ECO:0007669"/>
    <property type="project" value="InterPro"/>
</dbReference>
<evidence type="ECO:0000313" key="5">
    <source>
        <dbReference type="Proteomes" id="UP000243975"/>
    </source>
</evidence>